<dbReference type="OrthoDB" id="162434at2"/>
<gene>
    <name evidence="10" type="ORF">SAMN05660199_04428</name>
</gene>
<dbReference type="GO" id="GO:0000976">
    <property type="term" value="F:transcription cis-regulatory region binding"/>
    <property type="evidence" value="ECO:0007669"/>
    <property type="project" value="TreeGrafter"/>
</dbReference>
<evidence type="ECO:0000256" key="6">
    <source>
        <dbReference type="PROSITE-ProRule" id="PRU00169"/>
    </source>
</evidence>
<organism evidence="10 11">
    <name type="scientific">Klenkia soli</name>
    <dbReference type="NCBI Taxonomy" id="1052260"/>
    <lineage>
        <taxon>Bacteria</taxon>
        <taxon>Bacillati</taxon>
        <taxon>Actinomycetota</taxon>
        <taxon>Actinomycetes</taxon>
        <taxon>Geodermatophilales</taxon>
        <taxon>Geodermatophilaceae</taxon>
        <taxon>Klenkia</taxon>
    </lineage>
</organism>
<sequence length="240" mass="26608">MSSSTGQRAPEARLLVVDDEPNIRELLSASLRYAGFEVATAADGQQALAAAAQFRPDLLVLDVMMPGLDGFGVVRRLRQNGTHTPVLFLTARDAAEDKVSGLTLGGDDYVTKPFSLDEVLARIRAVLRRTQGARKVEEAPRLTFADIELDEESHEVLKAGELISLSPTEFKLLRYLMSNPGRVLSKAQILDHVWNYDFNGEANVVESYISYLRRKIDTTEPRLLHTLRGVGYSLRLPRGS</sequence>
<evidence type="ECO:0000256" key="3">
    <source>
        <dbReference type="ARBA" id="ARBA00023015"/>
    </source>
</evidence>
<protein>
    <submittedName>
        <fullName evidence="10">Two-component system, OmpR family, response regulator</fullName>
    </submittedName>
</protein>
<dbReference type="SUPFAM" id="SSF52172">
    <property type="entry name" value="CheY-like"/>
    <property type="match status" value="1"/>
</dbReference>
<keyword evidence="1 6" id="KW-0597">Phosphoprotein</keyword>
<dbReference type="GO" id="GO:0032993">
    <property type="term" value="C:protein-DNA complex"/>
    <property type="evidence" value="ECO:0007669"/>
    <property type="project" value="TreeGrafter"/>
</dbReference>
<evidence type="ECO:0000313" key="10">
    <source>
        <dbReference type="EMBL" id="SDP63220.1"/>
    </source>
</evidence>
<evidence type="ECO:0000256" key="4">
    <source>
        <dbReference type="ARBA" id="ARBA00023125"/>
    </source>
</evidence>
<evidence type="ECO:0000256" key="1">
    <source>
        <dbReference type="ARBA" id="ARBA00022553"/>
    </source>
</evidence>
<dbReference type="Gene3D" id="1.10.10.10">
    <property type="entry name" value="Winged helix-like DNA-binding domain superfamily/Winged helix DNA-binding domain"/>
    <property type="match status" value="1"/>
</dbReference>
<dbReference type="PANTHER" id="PTHR48111">
    <property type="entry name" value="REGULATOR OF RPOS"/>
    <property type="match status" value="1"/>
</dbReference>
<dbReference type="STRING" id="1052260.SAMN05660199_04428"/>
<dbReference type="SMART" id="SM00448">
    <property type="entry name" value="REC"/>
    <property type="match status" value="1"/>
</dbReference>
<dbReference type="GO" id="GO:0006355">
    <property type="term" value="P:regulation of DNA-templated transcription"/>
    <property type="evidence" value="ECO:0007669"/>
    <property type="project" value="InterPro"/>
</dbReference>
<evidence type="ECO:0000256" key="2">
    <source>
        <dbReference type="ARBA" id="ARBA00023012"/>
    </source>
</evidence>
<evidence type="ECO:0000259" key="8">
    <source>
        <dbReference type="PROSITE" id="PS50110"/>
    </source>
</evidence>
<dbReference type="GO" id="GO:0000156">
    <property type="term" value="F:phosphorelay response regulator activity"/>
    <property type="evidence" value="ECO:0007669"/>
    <property type="project" value="TreeGrafter"/>
</dbReference>
<accession>A0A1H0UB10</accession>
<evidence type="ECO:0000259" key="9">
    <source>
        <dbReference type="PROSITE" id="PS51755"/>
    </source>
</evidence>
<dbReference type="InterPro" id="IPR016032">
    <property type="entry name" value="Sig_transdc_resp-reg_C-effctor"/>
</dbReference>
<reference evidence="11" key="1">
    <citation type="submission" date="2016-10" db="EMBL/GenBank/DDBJ databases">
        <authorList>
            <person name="Varghese N."/>
            <person name="Submissions S."/>
        </authorList>
    </citation>
    <scope>NUCLEOTIDE SEQUENCE [LARGE SCALE GENOMIC DNA]</scope>
    <source>
        <strain evidence="11">DSM 45843</strain>
    </source>
</reference>
<feature type="domain" description="Response regulatory" evidence="8">
    <location>
        <begin position="13"/>
        <end position="127"/>
    </location>
</feature>
<dbReference type="EMBL" id="FNIR01000019">
    <property type="protein sequence ID" value="SDP63220.1"/>
    <property type="molecule type" value="Genomic_DNA"/>
</dbReference>
<dbReference type="InterPro" id="IPR001789">
    <property type="entry name" value="Sig_transdc_resp-reg_receiver"/>
</dbReference>
<dbReference type="FunFam" id="3.40.50.2300:FF:000001">
    <property type="entry name" value="DNA-binding response regulator PhoB"/>
    <property type="match status" value="1"/>
</dbReference>
<dbReference type="Pfam" id="PF00486">
    <property type="entry name" value="Trans_reg_C"/>
    <property type="match status" value="1"/>
</dbReference>
<keyword evidence="2" id="KW-0902">Two-component regulatory system</keyword>
<dbReference type="InterPro" id="IPR011006">
    <property type="entry name" value="CheY-like_superfamily"/>
</dbReference>
<dbReference type="PANTHER" id="PTHR48111:SF28">
    <property type="entry name" value="TRANSCRIPTIONAL REGULATORY PROTEIN TCRX-RELATED"/>
    <property type="match status" value="1"/>
</dbReference>
<dbReference type="Pfam" id="PF00072">
    <property type="entry name" value="Response_reg"/>
    <property type="match status" value="1"/>
</dbReference>
<keyword evidence="5" id="KW-0804">Transcription</keyword>
<feature type="domain" description="OmpR/PhoB-type" evidence="9">
    <location>
        <begin position="139"/>
        <end position="236"/>
    </location>
</feature>
<dbReference type="Proteomes" id="UP000199088">
    <property type="component" value="Unassembled WGS sequence"/>
</dbReference>
<evidence type="ECO:0000256" key="5">
    <source>
        <dbReference type="ARBA" id="ARBA00023163"/>
    </source>
</evidence>
<dbReference type="SMART" id="SM00862">
    <property type="entry name" value="Trans_reg_C"/>
    <property type="match status" value="1"/>
</dbReference>
<feature type="DNA-binding region" description="OmpR/PhoB-type" evidence="7">
    <location>
        <begin position="139"/>
        <end position="236"/>
    </location>
</feature>
<proteinExistence type="predicted"/>
<keyword evidence="11" id="KW-1185">Reference proteome</keyword>
<dbReference type="RefSeq" id="WP_091250187.1">
    <property type="nucleotide sequence ID" value="NZ_FNIR01000019.1"/>
</dbReference>
<dbReference type="InterPro" id="IPR036388">
    <property type="entry name" value="WH-like_DNA-bd_sf"/>
</dbReference>
<feature type="modified residue" description="4-aspartylphosphate" evidence="6">
    <location>
        <position position="62"/>
    </location>
</feature>
<dbReference type="InterPro" id="IPR001867">
    <property type="entry name" value="OmpR/PhoB-type_DNA-bd"/>
</dbReference>
<evidence type="ECO:0000256" key="7">
    <source>
        <dbReference type="PROSITE-ProRule" id="PRU01091"/>
    </source>
</evidence>
<dbReference type="SUPFAM" id="SSF46894">
    <property type="entry name" value="C-terminal effector domain of the bipartite response regulators"/>
    <property type="match status" value="1"/>
</dbReference>
<dbReference type="Gene3D" id="6.10.250.690">
    <property type="match status" value="1"/>
</dbReference>
<dbReference type="InterPro" id="IPR039420">
    <property type="entry name" value="WalR-like"/>
</dbReference>
<dbReference type="PROSITE" id="PS51755">
    <property type="entry name" value="OMPR_PHOB"/>
    <property type="match status" value="1"/>
</dbReference>
<keyword evidence="4 7" id="KW-0238">DNA-binding</keyword>
<name>A0A1H0UB10_9ACTN</name>
<evidence type="ECO:0000313" key="11">
    <source>
        <dbReference type="Proteomes" id="UP000199088"/>
    </source>
</evidence>
<dbReference type="FunFam" id="1.10.10.10:FF:000005">
    <property type="entry name" value="Two-component system response regulator"/>
    <property type="match status" value="1"/>
</dbReference>
<keyword evidence="3" id="KW-0805">Transcription regulation</keyword>
<dbReference type="CDD" id="cd00383">
    <property type="entry name" value="trans_reg_C"/>
    <property type="match status" value="1"/>
</dbReference>
<dbReference type="Gene3D" id="3.40.50.2300">
    <property type="match status" value="1"/>
</dbReference>
<dbReference type="GO" id="GO:0005829">
    <property type="term" value="C:cytosol"/>
    <property type="evidence" value="ECO:0007669"/>
    <property type="project" value="TreeGrafter"/>
</dbReference>
<dbReference type="PROSITE" id="PS50110">
    <property type="entry name" value="RESPONSE_REGULATORY"/>
    <property type="match status" value="1"/>
</dbReference>
<dbReference type="AlphaFoldDB" id="A0A1H0UB10"/>